<feature type="compositionally biased region" description="Pro residues" evidence="1">
    <location>
        <begin position="71"/>
        <end position="95"/>
    </location>
</feature>
<keyword evidence="3" id="KW-1185">Reference proteome</keyword>
<gene>
    <name evidence="2" type="ORF">C7M84_000952</name>
</gene>
<dbReference type="AlphaFoldDB" id="A0A3R7PRG0"/>
<reference evidence="2 3" key="1">
    <citation type="submission" date="2018-04" db="EMBL/GenBank/DDBJ databases">
        <authorList>
            <person name="Zhang X."/>
            <person name="Yuan J."/>
            <person name="Li F."/>
            <person name="Xiang J."/>
        </authorList>
    </citation>
    <scope>NUCLEOTIDE SEQUENCE [LARGE SCALE GENOMIC DNA]</scope>
    <source>
        <tissue evidence="2">Muscle</tissue>
    </source>
</reference>
<feature type="region of interest" description="Disordered" evidence="1">
    <location>
        <begin position="19"/>
        <end position="131"/>
    </location>
</feature>
<evidence type="ECO:0000256" key="1">
    <source>
        <dbReference type="SAM" id="MobiDB-lite"/>
    </source>
</evidence>
<dbReference type="EMBL" id="QCYY01001132">
    <property type="protein sequence ID" value="ROT80304.1"/>
    <property type="molecule type" value="Genomic_DNA"/>
</dbReference>
<protein>
    <submittedName>
        <fullName evidence="2">Uncharacterized protein</fullName>
    </submittedName>
</protein>
<dbReference type="Proteomes" id="UP000283509">
    <property type="component" value="Unassembled WGS sequence"/>
</dbReference>
<feature type="compositionally biased region" description="Pro residues" evidence="1">
    <location>
        <begin position="122"/>
        <end position="131"/>
    </location>
</feature>
<name>A0A3R7PRG0_PENVA</name>
<organism evidence="2 3">
    <name type="scientific">Penaeus vannamei</name>
    <name type="common">Whiteleg shrimp</name>
    <name type="synonym">Litopenaeus vannamei</name>
    <dbReference type="NCBI Taxonomy" id="6689"/>
    <lineage>
        <taxon>Eukaryota</taxon>
        <taxon>Metazoa</taxon>
        <taxon>Ecdysozoa</taxon>
        <taxon>Arthropoda</taxon>
        <taxon>Crustacea</taxon>
        <taxon>Multicrustacea</taxon>
        <taxon>Malacostraca</taxon>
        <taxon>Eumalacostraca</taxon>
        <taxon>Eucarida</taxon>
        <taxon>Decapoda</taxon>
        <taxon>Dendrobranchiata</taxon>
        <taxon>Penaeoidea</taxon>
        <taxon>Penaeidae</taxon>
        <taxon>Penaeus</taxon>
    </lineage>
</organism>
<evidence type="ECO:0000313" key="2">
    <source>
        <dbReference type="EMBL" id="ROT80304.1"/>
    </source>
</evidence>
<proteinExistence type="predicted"/>
<accession>A0A3R7PRG0</accession>
<evidence type="ECO:0000313" key="3">
    <source>
        <dbReference type="Proteomes" id="UP000283509"/>
    </source>
</evidence>
<comment type="caution">
    <text evidence="2">The sequence shown here is derived from an EMBL/GenBank/DDBJ whole genome shotgun (WGS) entry which is preliminary data.</text>
</comment>
<sequence>MRTPIFRCEIHMVFKEITLQPSLSPSPPPTPHPRDTFKPLLPPSPPPRDTLQPSPITPLHRPLPLTQRYLQPPPPPSPPPRDTFNPLPSPPPLFPLTPRDTFNPLPLPPLPSSHPKRYLQPSPSPPLPPFSPPLPLRVPPSAVEVTDGECVGRDGPLSLSPNHNSLSPSFCFHKPLHLPSFSPPNQNPLPPPPTTLYSLPPTLPTTFSFSFPFPLSPQPTTLFPLFSLPQPLPLSLPPPLPGKRGMTLTYSFLPSSLCFLTCFFFPPHPPTPLYTRGLAFVIRIFSRFHSPNFLLAFAITFPFPSGFVDLTAALPFRVISLATLCQERNPLLALISVSVNSPLDFCCGTETGGTRIRSCLSQQKRDAEPDAATSSRRPVTQTY</sequence>
<reference evidence="2 3" key="2">
    <citation type="submission" date="2019-01" db="EMBL/GenBank/DDBJ databases">
        <title>The decoding of complex shrimp genome reveals the adaptation for benthos swimmer, frequently molting mechanism and breeding impact on genome.</title>
        <authorList>
            <person name="Sun Y."/>
            <person name="Gao Y."/>
            <person name="Yu Y."/>
        </authorList>
    </citation>
    <scope>NUCLEOTIDE SEQUENCE [LARGE SCALE GENOMIC DNA]</scope>
    <source>
        <tissue evidence="2">Muscle</tissue>
    </source>
</reference>